<accession>A0A8H6HCZ3</accession>
<dbReference type="EMBL" id="JACGCI010000132">
    <property type="protein sequence ID" value="KAF6743932.1"/>
    <property type="molecule type" value="Genomic_DNA"/>
</dbReference>
<dbReference type="Proteomes" id="UP000521943">
    <property type="component" value="Unassembled WGS sequence"/>
</dbReference>
<sequence length="56" mass="6545">LTAIWELDRRIPSPASRAAWATARGLDAEKVHKWWYRCRVRAKKMGVEIPEGSYEM</sequence>
<organism evidence="1 2">
    <name type="scientific">Ephemerocybe angulata</name>
    <dbReference type="NCBI Taxonomy" id="980116"/>
    <lineage>
        <taxon>Eukaryota</taxon>
        <taxon>Fungi</taxon>
        <taxon>Dikarya</taxon>
        <taxon>Basidiomycota</taxon>
        <taxon>Agaricomycotina</taxon>
        <taxon>Agaricomycetes</taxon>
        <taxon>Agaricomycetidae</taxon>
        <taxon>Agaricales</taxon>
        <taxon>Agaricineae</taxon>
        <taxon>Psathyrellaceae</taxon>
        <taxon>Ephemerocybe</taxon>
    </lineage>
</organism>
<feature type="non-terminal residue" evidence="1">
    <location>
        <position position="1"/>
    </location>
</feature>
<keyword evidence="2" id="KW-1185">Reference proteome</keyword>
<name>A0A8H6HCZ3_9AGAR</name>
<comment type="caution">
    <text evidence="1">The sequence shown here is derived from an EMBL/GenBank/DDBJ whole genome shotgun (WGS) entry which is preliminary data.</text>
</comment>
<gene>
    <name evidence="1" type="ORF">DFP72DRAFT_791550</name>
</gene>
<dbReference type="InterPro" id="IPR009057">
    <property type="entry name" value="Homeodomain-like_sf"/>
</dbReference>
<protein>
    <submittedName>
        <fullName evidence="1">Uncharacterized protein</fullName>
    </submittedName>
</protein>
<dbReference type="OrthoDB" id="3257151at2759"/>
<dbReference type="AlphaFoldDB" id="A0A8H6HCZ3"/>
<reference evidence="1 2" key="1">
    <citation type="submission" date="2020-07" db="EMBL/GenBank/DDBJ databases">
        <title>Comparative genomics of pyrophilous fungi reveals a link between fire events and developmental genes.</title>
        <authorList>
            <consortium name="DOE Joint Genome Institute"/>
            <person name="Steindorff A.S."/>
            <person name="Carver A."/>
            <person name="Calhoun S."/>
            <person name="Stillman K."/>
            <person name="Liu H."/>
            <person name="Lipzen A."/>
            <person name="Pangilinan J."/>
            <person name="Labutti K."/>
            <person name="Bruns T.D."/>
            <person name="Grigoriev I.V."/>
        </authorList>
    </citation>
    <scope>NUCLEOTIDE SEQUENCE [LARGE SCALE GENOMIC DNA]</scope>
    <source>
        <strain evidence="1 2">CBS 144469</strain>
    </source>
</reference>
<proteinExistence type="predicted"/>
<dbReference type="SUPFAM" id="SSF46689">
    <property type="entry name" value="Homeodomain-like"/>
    <property type="match status" value="1"/>
</dbReference>
<feature type="non-terminal residue" evidence="1">
    <location>
        <position position="56"/>
    </location>
</feature>
<evidence type="ECO:0000313" key="2">
    <source>
        <dbReference type="Proteomes" id="UP000521943"/>
    </source>
</evidence>
<evidence type="ECO:0000313" key="1">
    <source>
        <dbReference type="EMBL" id="KAF6743932.1"/>
    </source>
</evidence>